<dbReference type="SUPFAM" id="SSF52540">
    <property type="entry name" value="P-loop containing nucleoside triphosphate hydrolases"/>
    <property type="match status" value="1"/>
</dbReference>
<dbReference type="CDD" id="cd00030">
    <property type="entry name" value="C2"/>
    <property type="match status" value="1"/>
</dbReference>
<comment type="caution">
    <text evidence="4">The sequence shown here is derived from an EMBL/GenBank/DDBJ whole genome shotgun (WGS) entry which is preliminary data.</text>
</comment>
<dbReference type="SMART" id="SM00239">
    <property type="entry name" value="C2"/>
    <property type="match status" value="1"/>
</dbReference>
<dbReference type="Pfam" id="PF00168">
    <property type="entry name" value="C2"/>
    <property type="match status" value="1"/>
</dbReference>
<dbReference type="InterPro" id="IPR035892">
    <property type="entry name" value="C2_domain_sf"/>
</dbReference>
<dbReference type="PROSITE" id="PS50837">
    <property type="entry name" value="NACHT"/>
    <property type="match status" value="1"/>
</dbReference>
<dbReference type="AlphaFoldDB" id="A0A4S4KD29"/>
<organism evidence="4 5">
    <name type="scientific">Hermanssonia centrifuga</name>
    <dbReference type="NCBI Taxonomy" id="98765"/>
    <lineage>
        <taxon>Eukaryota</taxon>
        <taxon>Fungi</taxon>
        <taxon>Dikarya</taxon>
        <taxon>Basidiomycota</taxon>
        <taxon>Agaricomycotina</taxon>
        <taxon>Agaricomycetes</taxon>
        <taxon>Polyporales</taxon>
        <taxon>Meruliaceae</taxon>
        <taxon>Hermanssonia</taxon>
    </lineage>
</organism>
<keyword evidence="5" id="KW-1185">Reference proteome</keyword>
<dbReference type="PANTHER" id="PTHR10039">
    <property type="entry name" value="AMELOGENIN"/>
    <property type="match status" value="1"/>
</dbReference>
<keyword evidence="1" id="KW-0677">Repeat</keyword>
<evidence type="ECO:0000259" key="3">
    <source>
        <dbReference type="PROSITE" id="PS50837"/>
    </source>
</evidence>
<reference evidence="4 5" key="1">
    <citation type="submission" date="2019-02" db="EMBL/GenBank/DDBJ databases">
        <title>Genome sequencing of the rare red list fungi Phlebia centrifuga.</title>
        <authorList>
            <person name="Buettner E."/>
            <person name="Kellner H."/>
        </authorList>
    </citation>
    <scope>NUCLEOTIDE SEQUENCE [LARGE SCALE GENOMIC DNA]</scope>
    <source>
        <strain evidence="4 5">DSM 108282</strain>
    </source>
</reference>
<dbReference type="Proteomes" id="UP000309038">
    <property type="component" value="Unassembled WGS sequence"/>
</dbReference>
<dbReference type="InterPro" id="IPR027417">
    <property type="entry name" value="P-loop_NTPase"/>
</dbReference>
<gene>
    <name evidence="4" type="ORF">EW026_g6349</name>
</gene>
<dbReference type="InterPro" id="IPR000008">
    <property type="entry name" value="C2_dom"/>
</dbReference>
<dbReference type="PANTHER" id="PTHR10039:SF17">
    <property type="entry name" value="FUNGAL STAND N-TERMINAL GOODBYE DOMAIN-CONTAINING PROTEIN-RELATED"/>
    <property type="match status" value="1"/>
</dbReference>
<dbReference type="Pfam" id="PF24883">
    <property type="entry name" value="NPHP3_N"/>
    <property type="match status" value="1"/>
</dbReference>
<dbReference type="Gene3D" id="3.40.50.300">
    <property type="entry name" value="P-loop containing nucleotide triphosphate hydrolases"/>
    <property type="match status" value="1"/>
</dbReference>
<dbReference type="PROSITE" id="PS50004">
    <property type="entry name" value="C2"/>
    <property type="match status" value="1"/>
</dbReference>
<dbReference type="Gene3D" id="2.60.40.150">
    <property type="entry name" value="C2 domain"/>
    <property type="match status" value="1"/>
</dbReference>
<protein>
    <submittedName>
        <fullName evidence="4">Uncharacterized protein</fullName>
    </submittedName>
</protein>
<dbReference type="EMBL" id="SGPJ01000339">
    <property type="protein sequence ID" value="THG95277.1"/>
    <property type="molecule type" value="Genomic_DNA"/>
</dbReference>
<dbReference type="InterPro" id="IPR007111">
    <property type="entry name" value="NACHT_NTPase"/>
</dbReference>
<dbReference type="InterPro" id="IPR056884">
    <property type="entry name" value="NPHP3-like_N"/>
</dbReference>
<sequence length="826" mass="92334">MQIRSDSEVVLCVTVVRALDPPEIPGYTKTNKRKYYVTLKIGDDERKTQVSRKTKKPEWKDEFTFHAGQHAMLGFDVYAQTTRRGGVKVGGFSEKLESLLVSTSADTSQSIIREIECDSGKKFKLELLIKVDPQRSLTRGTADAALEQTNLVIAEMSAPRIAESSTKLMDAGNAVVKQVYTIETTLKPALEKWGVFCRIMDKFAEVHPYAKMAWTMLNGVYTVVQNQFDRDQKILALFAQMKSLYEIVDDLQRQLDDKDSPGIKSPKELLTRISIQTIDCCYLVRSYGSLPFGDKAILSDMRYKDGASLGDKNKQCLPGTRTEFLGKMSTWVNASESEDGRKSVCVLVGPAGTGKSAIAHSMTAHYRALRRLAASFGFKRGPESDGLTMLFPTIAQDMADFDEDIRKALCAAVGDDKALRTTHDLERQLENFILKPLSNIVFSGPVLIVIDALDECGDSSDQEELAGLLARRAKDFPPNLRILITSRAEFIIEIFRGRDNVVIQDMGAVDSTLEDIRLYVRSCLIFEPLFNLPKIDEQCCEELAKASQGLFQWASVACAQIARRTPGLAPSDIYEELVGSARGVSRTNLLDALYKDVLSRLFNIGNETAMDNAGNETAMDRFRSVLGMICYSFEPFSMDSLVAMCQSYCDAALVLPFLGSLLSGVTSNTSHDPVRPIHTSFRDFLLDPRRSGIFFVDSNDAHQIFTVASLRVMNKELVFNICELKSSWDRNNKVADLADRIKKHIPQHLSYSCRFWGQHLLTASSLDSQFVHPFNTFISENLLSWLEVMSLTKSDAIDSFDELVRLKSVGIITFAQIFRAYAYLAI</sequence>
<proteinExistence type="predicted"/>
<evidence type="ECO:0000313" key="4">
    <source>
        <dbReference type="EMBL" id="THG95277.1"/>
    </source>
</evidence>
<evidence type="ECO:0000256" key="1">
    <source>
        <dbReference type="ARBA" id="ARBA00022737"/>
    </source>
</evidence>
<feature type="domain" description="NACHT" evidence="3">
    <location>
        <begin position="343"/>
        <end position="487"/>
    </location>
</feature>
<name>A0A4S4KD29_9APHY</name>
<evidence type="ECO:0000313" key="5">
    <source>
        <dbReference type="Proteomes" id="UP000309038"/>
    </source>
</evidence>
<dbReference type="SUPFAM" id="SSF49562">
    <property type="entry name" value="C2 domain (Calcium/lipid-binding domain, CaLB)"/>
    <property type="match status" value="1"/>
</dbReference>
<evidence type="ECO:0000259" key="2">
    <source>
        <dbReference type="PROSITE" id="PS50004"/>
    </source>
</evidence>
<accession>A0A4S4KD29</accession>
<feature type="domain" description="C2" evidence="2">
    <location>
        <begin position="1"/>
        <end position="109"/>
    </location>
</feature>